<sequence length="66" mass="6723">MNRSSNFCTASIAAASGVYGGSTSKVSLGWPNGSDTGPSSTDGETALVRVAGSFMTQVWHRKVNAG</sequence>
<accession>A0ABQ3HFE9</accession>
<organism evidence="1 2">
    <name type="scientific">Nocardioides flavus</name>
    <name type="common">ex Wang et al. 2016</name>
    <dbReference type="NCBI Taxonomy" id="2058780"/>
    <lineage>
        <taxon>Bacteria</taxon>
        <taxon>Bacillati</taxon>
        <taxon>Actinomycetota</taxon>
        <taxon>Actinomycetes</taxon>
        <taxon>Propionibacteriales</taxon>
        <taxon>Nocardioidaceae</taxon>
        <taxon>Nocardioides</taxon>
    </lineage>
</organism>
<dbReference type="Proteomes" id="UP000597341">
    <property type="component" value="Unassembled WGS sequence"/>
</dbReference>
<evidence type="ECO:0000313" key="1">
    <source>
        <dbReference type="EMBL" id="GHE15012.1"/>
    </source>
</evidence>
<comment type="caution">
    <text evidence="1">The sequence shown here is derived from an EMBL/GenBank/DDBJ whole genome shotgun (WGS) entry which is preliminary data.</text>
</comment>
<keyword evidence="2" id="KW-1185">Reference proteome</keyword>
<reference evidence="2" key="1">
    <citation type="journal article" date="2019" name="Int. J. Syst. Evol. Microbiol.">
        <title>The Global Catalogue of Microorganisms (GCM) 10K type strain sequencing project: providing services to taxonomists for standard genome sequencing and annotation.</title>
        <authorList>
            <consortium name="The Broad Institute Genomics Platform"/>
            <consortium name="The Broad Institute Genome Sequencing Center for Infectious Disease"/>
            <person name="Wu L."/>
            <person name="Ma J."/>
        </authorList>
    </citation>
    <scope>NUCLEOTIDE SEQUENCE [LARGE SCALE GENOMIC DNA]</scope>
    <source>
        <strain evidence="2">CGMCC 1.12791</strain>
    </source>
</reference>
<gene>
    <name evidence="1" type="ORF">GCM10011376_01210</name>
</gene>
<dbReference type="EMBL" id="BNAD01000001">
    <property type="protein sequence ID" value="GHE15012.1"/>
    <property type="molecule type" value="Genomic_DNA"/>
</dbReference>
<evidence type="ECO:0000313" key="2">
    <source>
        <dbReference type="Proteomes" id="UP000597341"/>
    </source>
</evidence>
<name>A0ABQ3HFE9_9ACTN</name>
<proteinExistence type="predicted"/>
<protein>
    <submittedName>
        <fullName evidence="1">Uncharacterized protein</fullName>
    </submittedName>
</protein>